<keyword evidence="5 6" id="KW-0472">Membrane</keyword>
<evidence type="ECO:0000256" key="6">
    <source>
        <dbReference type="SAM" id="Phobius"/>
    </source>
</evidence>
<evidence type="ECO:0000256" key="1">
    <source>
        <dbReference type="ARBA" id="ARBA00004141"/>
    </source>
</evidence>
<dbReference type="CDD" id="cd16914">
    <property type="entry name" value="EcfT"/>
    <property type="match status" value="1"/>
</dbReference>
<keyword evidence="8" id="KW-1185">Reference proteome</keyword>
<dbReference type="EMBL" id="BMLP01000001">
    <property type="protein sequence ID" value="GGO23486.1"/>
    <property type="molecule type" value="Genomic_DNA"/>
</dbReference>
<comment type="subcellular location">
    <subcellularLocation>
        <location evidence="1">Membrane</location>
        <topology evidence="1">Multi-pass membrane protein</topology>
    </subcellularLocation>
</comment>
<evidence type="ECO:0000256" key="3">
    <source>
        <dbReference type="ARBA" id="ARBA00022692"/>
    </source>
</evidence>
<evidence type="ECO:0000256" key="4">
    <source>
        <dbReference type="ARBA" id="ARBA00022989"/>
    </source>
</evidence>
<dbReference type="RefSeq" id="WP_146286088.1">
    <property type="nucleotide sequence ID" value="NZ_BMLP01000001.1"/>
</dbReference>
<comment type="similarity">
    <text evidence="2">Belongs to the CbiQ family.</text>
</comment>
<evidence type="ECO:0000256" key="5">
    <source>
        <dbReference type="ARBA" id="ARBA00023136"/>
    </source>
</evidence>
<feature type="transmembrane region" description="Helical" evidence="6">
    <location>
        <begin position="90"/>
        <end position="109"/>
    </location>
</feature>
<evidence type="ECO:0000313" key="8">
    <source>
        <dbReference type="Proteomes" id="UP000598196"/>
    </source>
</evidence>
<reference evidence="7 8" key="1">
    <citation type="journal article" date="2014" name="Int. J. Syst. Evol. Microbiol.">
        <title>Complete genome sequence of Corynebacterium casei LMG S-19264T (=DSM 44701T), isolated from a smear-ripened cheese.</title>
        <authorList>
            <consortium name="US DOE Joint Genome Institute (JGI-PGF)"/>
            <person name="Walter F."/>
            <person name="Albersmeier A."/>
            <person name="Kalinowski J."/>
            <person name="Ruckert C."/>
        </authorList>
    </citation>
    <scope>NUCLEOTIDE SEQUENCE [LARGE SCALE GENOMIC DNA]</scope>
    <source>
        <strain evidence="7 8">CGMCC 1.7029</strain>
    </source>
</reference>
<evidence type="ECO:0000256" key="2">
    <source>
        <dbReference type="ARBA" id="ARBA00008564"/>
    </source>
</evidence>
<feature type="transmembrane region" description="Helical" evidence="6">
    <location>
        <begin position="41"/>
        <end position="59"/>
    </location>
</feature>
<keyword evidence="3 6" id="KW-0812">Transmembrane</keyword>
<dbReference type="Pfam" id="PF02361">
    <property type="entry name" value="CbiQ"/>
    <property type="match status" value="1"/>
</dbReference>
<feature type="transmembrane region" description="Helical" evidence="6">
    <location>
        <begin position="12"/>
        <end position="34"/>
    </location>
</feature>
<dbReference type="AlphaFoldDB" id="A0A918DBR3"/>
<proteinExistence type="inferred from homology"/>
<feature type="transmembrane region" description="Helical" evidence="6">
    <location>
        <begin position="65"/>
        <end position="83"/>
    </location>
</feature>
<keyword evidence="4 6" id="KW-1133">Transmembrane helix</keyword>
<sequence>MLTLTSPVETPLHHWPAGAKLLLVAAGTMVIFALPDWRWGLGALALIAAGYLALGQDFARTGLRLLRPLWPFLLVLAVWHLWLQEPGRGVLLASRMFAAVALANLVTMTTRLDAMMAVIQRLLTPLARFGLRPEVVALSIALVIRFVPVLLDKATQLRQSWRARSPKTPAASIILPLAVLALDDADHVAEALRARGGL</sequence>
<dbReference type="InterPro" id="IPR003339">
    <property type="entry name" value="ABC/ECF_trnsptr_transmembrane"/>
</dbReference>
<organism evidence="7 8">
    <name type="scientific">Gemmobacter aquaticus</name>
    <dbReference type="NCBI Taxonomy" id="490185"/>
    <lineage>
        <taxon>Bacteria</taxon>
        <taxon>Pseudomonadati</taxon>
        <taxon>Pseudomonadota</taxon>
        <taxon>Alphaproteobacteria</taxon>
        <taxon>Rhodobacterales</taxon>
        <taxon>Paracoccaceae</taxon>
        <taxon>Gemmobacter</taxon>
    </lineage>
</organism>
<evidence type="ECO:0000313" key="7">
    <source>
        <dbReference type="EMBL" id="GGO23486.1"/>
    </source>
</evidence>
<gene>
    <name evidence="7" type="ORF">GCM10010991_00920</name>
</gene>
<protein>
    <submittedName>
        <fullName evidence="7">ABC transporter permease</fullName>
    </submittedName>
</protein>
<comment type="caution">
    <text evidence="7">The sequence shown here is derived from an EMBL/GenBank/DDBJ whole genome shotgun (WGS) entry which is preliminary data.</text>
</comment>
<dbReference type="GO" id="GO:0005886">
    <property type="term" value="C:plasma membrane"/>
    <property type="evidence" value="ECO:0007669"/>
    <property type="project" value="UniProtKB-ARBA"/>
</dbReference>
<feature type="transmembrane region" description="Helical" evidence="6">
    <location>
        <begin position="129"/>
        <end position="151"/>
    </location>
</feature>
<name>A0A918DBR3_9RHOB</name>
<dbReference type="OrthoDB" id="5868344at2"/>
<accession>A0A918DBR3</accession>
<dbReference type="Proteomes" id="UP000598196">
    <property type="component" value="Unassembled WGS sequence"/>
</dbReference>